<reference evidence="2" key="1">
    <citation type="submission" date="2014-09" db="EMBL/GenBank/DDBJ databases">
        <authorList>
            <person name="Magalhaes I.L.F."/>
            <person name="Oliveira U."/>
            <person name="Santos F.R."/>
            <person name="Vidigal T.H.D.A."/>
            <person name="Brescovit A.D."/>
            <person name="Santos A.J."/>
        </authorList>
    </citation>
    <scope>NUCLEOTIDE SEQUENCE</scope>
    <source>
        <tissue evidence="2">Shoot tissue taken approximately 20 cm above the soil surface</tissue>
    </source>
</reference>
<evidence type="ECO:0000256" key="1">
    <source>
        <dbReference type="SAM" id="Phobius"/>
    </source>
</evidence>
<keyword evidence="1" id="KW-0472">Membrane</keyword>
<protein>
    <submittedName>
        <fullName evidence="2">Uncharacterized protein</fullName>
    </submittedName>
</protein>
<dbReference type="EMBL" id="GBRH01181125">
    <property type="protein sequence ID" value="JAE16771.1"/>
    <property type="molecule type" value="Transcribed_RNA"/>
</dbReference>
<reference evidence="2" key="2">
    <citation type="journal article" date="2015" name="Data Brief">
        <title>Shoot transcriptome of the giant reed, Arundo donax.</title>
        <authorList>
            <person name="Barrero R.A."/>
            <person name="Guerrero F.D."/>
            <person name="Moolhuijzen P."/>
            <person name="Goolsby J.A."/>
            <person name="Tidwell J."/>
            <person name="Bellgard S.E."/>
            <person name="Bellgard M.I."/>
        </authorList>
    </citation>
    <scope>NUCLEOTIDE SEQUENCE</scope>
    <source>
        <tissue evidence="2">Shoot tissue taken approximately 20 cm above the soil surface</tissue>
    </source>
</reference>
<accession>A0A0A9G2K3</accession>
<dbReference type="AlphaFoldDB" id="A0A0A9G2K3"/>
<keyword evidence="1" id="KW-0812">Transmembrane</keyword>
<name>A0A0A9G2K3_ARUDO</name>
<feature type="transmembrane region" description="Helical" evidence="1">
    <location>
        <begin position="12"/>
        <end position="33"/>
    </location>
</feature>
<keyword evidence="1" id="KW-1133">Transmembrane helix</keyword>
<proteinExistence type="predicted"/>
<organism evidence="2">
    <name type="scientific">Arundo donax</name>
    <name type="common">Giant reed</name>
    <name type="synonym">Donax arundinaceus</name>
    <dbReference type="NCBI Taxonomy" id="35708"/>
    <lineage>
        <taxon>Eukaryota</taxon>
        <taxon>Viridiplantae</taxon>
        <taxon>Streptophyta</taxon>
        <taxon>Embryophyta</taxon>
        <taxon>Tracheophyta</taxon>
        <taxon>Spermatophyta</taxon>
        <taxon>Magnoliopsida</taxon>
        <taxon>Liliopsida</taxon>
        <taxon>Poales</taxon>
        <taxon>Poaceae</taxon>
        <taxon>PACMAD clade</taxon>
        <taxon>Arundinoideae</taxon>
        <taxon>Arundineae</taxon>
        <taxon>Arundo</taxon>
    </lineage>
</organism>
<evidence type="ECO:0000313" key="2">
    <source>
        <dbReference type="EMBL" id="JAE16771.1"/>
    </source>
</evidence>
<sequence length="37" mass="4176">MLQYMFSILSSLLLPVAGALVHFSFFFSFLGHIPCLK</sequence>